<evidence type="ECO:0000313" key="9">
    <source>
        <dbReference type="Proteomes" id="UP000473531"/>
    </source>
</evidence>
<dbReference type="AlphaFoldDB" id="A0A6L7GF46"/>
<dbReference type="GO" id="GO:0000287">
    <property type="term" value="F:magnesium ion binding"/>
    <property type="evidence" value="ECO:0007669"/>
    <property type="project" value="TreeGrafter"/>
</dbReference>
<feature type="binding site" evidence="5">
    <location>
        <position position="119"/>
    </location>
    <ligand>
        <name>substrate</name>
    </ligand>
</feature>
<evidence type="ECO:0000313" key="8">
    <source>
        <dbReference type="EMBL" id="MXP14663.1"/>
    </source>
</evidence>
<comment type="cofactor">
    <cofactor evidence="1">
        <name>Mg(2+)</name>
        <dbReference type="ChEBI" id="CHEBI:18420"/>
    </cofactor>
</comment>
<feature type="binding site" evidence="6">
    <location>
        <position position="148"/>
    </location>
    <ligand>
        <name>Mg(2+)</name>
        <dbReference type="ChEBI" id="CHEBI:18420"/>
    </ligand>
</feature>
<gene>
    <name evidence="8" type="ORF">GRI44_07855</name>
</gene>
<evidence type="ECO:0000256" key="5">
    <source>
        <dbReference type="PIRSR" id="PIRSR015582-1"/>
    </source>
</evidence>
<feature type="domain" description="HpcH/HpaI aldolase/citrate lyase" evidence="7">
    <location>
        <begin position="5"/>
        <end position="216"/>
    </location>
</feature>
<dbReference type="SUPFAM" id="SSF51621">
    <property type="entry name" value="Phosphoenolpyruvate/pyruvate domain"/>
    <property type="match status" value="1"/>
</dbReference>
<accession>A0A6L7GF46</accession>
<feature type="binding site" evidence="5">
    <location>
        <position position="66"/>
    </location>
    <ligand>
        <name>substrate</name>
    </ligand>
</feature>
<evidence type="ECO:0000259" key="7">
    <source>
        <dbReference type="Pfam" id="PF03328"/>
    </source>
</evidence>
<dbReference type="Proteomes" id="UP000473531">
    <property type="component" value="Unassembled WGS sequence"/>
</dbReference>
<proteinExistence type="inferred from homology"/>
<evidence type="ECO:0000256" key="1">
    <source>
        <dbReference type="ARBA" id="ARBA00001946"/>
    </source>
</evidence>
<dbReference type="InterPro" id="IPR011206">
    <property type="entry name" value="Citrate_lyase_beta/mcl1/mcl2"/>
</dbReference>
<comment type="similarity">
    <text evidence="2">Belongs to the HpcH/HpaI aldolase family.</text>
</comment>
<organism evidence="8 9">
    <name type="scientific">Allopontixanthobacter confluentis</name>
    <dbReference type="NCBI Taxonomy" id="1849021"/>
    <lineage>
        <taxon>Bacteria</taxon>
        <taxon>Pseudomonadati</taxon>
        <taxon>Pseudomonadota</taxon>
        <taxon>Alphaproteobacteria</taxon>
        <taxon>Sphingomonadales</taxon>
        <taxon>Erythrobacteraceae</taxon>
        <taxon>Allopontixanthobacter</taxon>
    </lineage>
</organism>
<evidence type="ECO:0000256" key="4">
    <source>
        <dbReference type="ARBA" id="ARBA00022842"/>
    </source>
</evidence>
<keyword evidence="9" id="KW-1185">Reference proteome</keyword>
<sequence length="284" mass="29566">MRPMRTALYLPANRASAVAKARMADCDAVILHLEDAVAPEAKDQARSDAVAAVTEGGFGDRLLVIRINALDSAWGPDDCAALSDARPDAVLLPKISSAADIADARALLPVDLPIWAMLETCAAFLDLGAIARDGRQNGLAAFVLGTNDLALEMRCTLDTQRSALLPLLTQAVVAARAHGLIVLDGVFNDIADAEGLASQCAQGAELGFDGKTIIHPAQLAPANTAFGPTPAQIEQASAIIAAFSAAENAGKGVIRLDGKMVELLHLRQAEQTLAIHRAITARAG</sequence>
<dbReference type="Pfam" id="PF03328">
    <property type="entry name" value="HpcH_HpaI"/>
    <property type="match status" value="1"/>
</dbReference>
<reference evidence="8 9" key="1">
    <citation type="submission" date="2019-12" db="EMBL/GenBank/DDBJ databases">
        <title>Genomic-based taxomic classification of the family Erythrobacteraceae.</title>
        <authorList>
            <person name="Xu L."/>
        </authorList>
    </citation>
    <scope>NUCLEOTIDE SEQUENCE [LARGE SCALE GENOMIC DNA]</scope>
    <source>
        <strain evidence="8 9">KCTC 52259</strain>
    </source>
</reference>
<name>A0A6L7GF46_9SPHN</name>
<feature type="binding site" evidence="6">
    <location>
        <position position="119"/>
    </location>
    <ligand>
        <name>Mg(2+)</name>
        <dbReference type="ChEBI" id="CHEBI:18420"/>
    </ligand>
</feature>
<evidence type="ECO:0000256" key="3">
    <source>
        <dbReference type="ARBA" id="ARBA00022723"/>
    </source>
</evidence>
<dbReference type="PANTHER" id="PTHR32308">
    <property type="entry name" value="LYASE BETA SUBUNIT, PUTATIVE (AFU_ORTHOLOGUE AFUA_4G13030)-RELATED"/>
    <property type="match status" value="1"/>
</dbReference>
<dbReference type="PIRSF" id="PIRSF015582">
    <property type="entry name" value="Cit_lyase_B"/>
    <property type="match status" value="1"/>
</dbReference>
<dbReference type="InterPro" id="IPR015813">
    <property type="entry name" value="Pyrv/PenolPyrv_kinase-like_dom"/>
</dbReference>
<comment type="caution">
    <text evidence="8">The sequence shown here is derived from an EMBL/GenBank/DDBJ whole genome shotgun (WGS) entry which is preliminary data.</text>
</comment>
<evidence type="ECO:0000256" key="2">
    <source>
        <dbReference type="ARBA" id="ARBA00005568"/>
    </source>
</evidence>
<dbReference type="Gene3D" id="3.20.20.60">
    <property type="entry name" value="Phosphoenolpyruvate-binding domains"/>
    <property type="match status" value="1"/>
</dbReference>
<dbReference type="EMBL" id="WTYU01000001">
    <property type="protein sequence ID" value="MXP14663.1"/>
    <property type="molecule type" value="Genomic_DNA"/>
</dbReference>
<dbReference type="InterPro" id="IPR005000">
    <property type="entry name" value="Aldolase/citrate-lyase_domain"/>
</dbReference>
<dbReference type="InterPro" id="IPR040442">
    <property type="entry name" value="Pyrv_kinase-like_dom_sf"/>
</dbReference>
<dbReference type="GO" id="GO:0006107">
    <property type="term" value="P:oxaloacetate metabolic process"/>
    <property type="evidence" value="ECO:0007669"/>
    <property type="project" value="TreeGrafter"/>
</dbReference>
<dbReference type="PANTHER" id="PTHR32308:SF10">
    <property type="entry name" value="CITRATE LYASE SUBUNIT BETA"/>
    <property type="match status" value="1"/>
</dbReference>
<evidence type="ECO:0000256" key="6">
    <source>
        <dbReference type="PIRSR" id="PIRSR015582-2"/>
    </source>
</evidence>
<keyword evidence="8" id="KW-0456">Lyase</keyword>
<dbReference type="OrthoDB" id="9800547at2"/>
<protein>
    <submittedName>
        <fullName evidence="8">CoA ester lyase</fullName>
    </submittedName>
</protein>
<keyword evidence="3 6" id="KW-0479">Metal-binding</keyword>
<dbReference type="GO" id="GO:0016829">
    <property type="term" value="F:lyase activity"/>
    <property type="evidence" value="ECO:0007669"/>
    <property type="project" value="UniProtKB-KW"/>
</dbReference>
<keyword evidence="4 6" id="KW-0460">Magnesium</keyword>